<organism evidence="11 12">
    <name type="scientific">Paludibacter jiangxiensis</name>
    <dbReference type="NCBI Taxonomy" id="681398"/>
    <lineage>
        <taxon>Bacteria</taxon>
        <taxon>Pseudomonadati</taxon>
        <taxon>Bacteroidota</taxon>
        <taxon>Bacteroidia</taxon>
        <taxon>Bacteroidales</taxon>
        <taxon>Paludibacteraceae</taxon>
        <taxon>Paludibacter</taxon>
    </lineage>
</organism>
<dbReference type="SUPFAM" id="SSF52540">
    <property type="entry name" value="P-loop containing nucleoside triphosphate hydrolases"/>
    <property type="match status" value="1"/>
</dbReference>
<evidence type="ECO:0000313" key="12">
    <source>
        <dbReference type="Proteomes" id="UP000076586"/>
    </source>
</evidence>
<proteinExistence type="inferred from homology"/>
<dbReference type="PANTHER" id="PTHR32309">
    <property type="entry name" value="TYROSINE-PROTEIN KINASE"/>
    <property type="match status" value="1"/>
</dbReference>
<feature type="transmembrane region" description="Helical" evidence="9">
    <location>
        <begin position="502"/>
        <end position="523"/>
    </location>
</feature>
<evidence type="ECO:0000256" key="9">
    <source>
        <dbReference type="SAM" id="Phobius"/>
    </source>
</evidence>
<dbReference type="RefSeq" id="WP_068705423.1">
    <property type="nucleotide sequence ID" value="NZ_BDCR01000004.1"/>
</dbReference>
<evidence type="ECO:0000256" key="4">
    <source>
        <dbReference type="ARBA" id="ARBA00022741"/>
    </source>
</evidence>
<dbReference type="Gene3D" id="3.40.50.300">
    <property type="entry name" value="P-loop containing nucleotide triphosphate hydrolases"/>
    <property type="match status" value="1"/>
</dbReference>
<evidence type="ECO:0000256" key="6">
    <source>
        <dbReference type="ARBA" id="ARBA00022840"/>
    </source>
</evidence>
<keyword evidence="9" id="KW-1133">Transmembrane helix</keyword>
<evidence type="ECO:0000256" key="2">
    <source>
        <dbReference type="ARBA" id="ARBA00011903"/>
    </source>
</evidence>
<dbReference type="InterPro" id="IPR027417">
    <property type="entry name" value="P-loop_NTPase"/>
</dbReference>
<feature type="domain" description="AAA" evidence="10">
    <location>
        <begin position="590"/>
        <end position="706"/>
    </location>
</feature>
<dbReference type="NCBIfam" id="TIGR01007">
    <property type="entry name" value="eps_fam"/>
    <property type="match status" value="1"/>
</dbReference>
<dbReference type="Proteomes" id="UP000076586">
    <property type="component" value="Unassembled WGS sequence"/>
</dbReference>
<protein>
    <recommendedName>
        <fullName evidence="2">non-specific protein-tyrosine kinase</fullName>
        <ecNumber evidence="2">2.7.10.2</ecNumber>
    </recommendedName>
</protein>
<gene>
    <name evidence="11" type="ORF">PJIAN_4394</name>
</gene>
<evidence type="ECO:0000256" key="1">
    <source>
        <dbReference type="ARBA" id="ARBA00007316"/>
    </source>
</evidence>
<dbReference type="GO" id="GO:0005524">
    <property type="term" value="F:ATP binding"/>
    <property type="evidence" value="ECO:0007669"/>
    <property type="project" value="UniProtKB-KW"/>
</dbReference>
<evidence type="ECO:0000256" key="7">
    <source>
        <dbReference type="ARBA" id="ARBA00023137"/>
    </source>
</evidence>
<evidence type="ECO:0000259" key="10">
    <source>
        <dbReference type="Pfam" id="PF13614"/>
    </source>
</evidence>
<keyword evidence="3" id="KW-0808">Transferase</keyword>
<dbReference type="Pfam" id="PF13614">
    <property type="entry name" value="AAA_31"/>
    <property type="match status" value="1"/>
</dbReference>
<dbReference type="EMBL" id="BDCR01000004">
    <property type="protein sequence ID" value="GAT63852.1"/>
    <property type="molecule type" value="Genomic_DNA"/>
</dbReference>
<dbReference type="OrthoDB" id="9794577at2"/>
<dbReference type="STRING" id="681398.PJIAN_4394"/>
<dbReference type="CDD" id="cd05387">
    <property type="entry name" value="BY-kinase"/>
    <property type="match status" value="1"/>
</dbReference>
<dbReference type="GO" id="GO:0005886">
    <property type="term" value="C:plasma membrane"/>
    <property type="evidence" value="ECO:0007669"/>
    <property type="project" value="TreeGrafter"/>
</dbReference>
<reference evidence="12" key="1">
    <citation type="submission" date="2016-04" db="EMBL/GenBank/DDBJ databases">
        <title>Draft genome sequence of Paludibacter jiangxiensis strain NM7.</title>
        <authorList>
            <person name="Qiu Y."/>
            <person name="Matsuura N."/>
            <person name="Ohashi A."/>
            <person name="Tourlousse M.D."/>
            <person name="Sekiguchi Y."/>
        </authorList>
    </citation>
    <scope>NUCLEOTIDE SEQUENCE [LARGE SCALE GENOMIC DNA]</scope>
    <source>
        <strain evidence="12">NM7</strain>
    </source>
</reference>
<comment type="catalytic activity">
    <reaction evidence="8">
        <text>L-tyrosyl-[protein] + ATP = O-phospho-L-tyrosyl-[protein] + ADP + H(+)</text>
        <dbReference type="Rhea" id="RHEA:10596"/>
        <dbReference type="Rhea" id="RHEA-COMP:10136"/>
        <dbReference type="Rhea" id="RHEA-COMP:20101"/>
        <dbReference type="ChEBI" id="CHEBI:15378"/>
        <dbReference type="ChEBI" id="CHEBI:30616"/>
        <dbReference type="ChEBI" id="CHEBI:46858"/>
        <dbReference type="ChEBI" id="CHEBI:61978"/>
        <dbReference type="ChEBI" id="CHEBI:456216"/>
        <dbReference type="EC" id="2.7.10.2"/>
    </reaction>
</comment>
<dbReference type="InterPro" id="IPR025669">
    <property type="entry name" value="AAA_dom"/>
</dbReference>
<evidence type="ECO:0000256" key="5">
    <source>
        <dbReference type="ARBA" id="ARBA00022777"/>
    </source>
</evidence>
<keyword evidence="6" id="KW-0067">ATP-binding</keyword>
<evidence type="ECO:0000256" key="3">
    <source>
        <dbReference type="ARBA" id="ARBA00022679"/>
    </source>
</evidence>
<dbReference type="AlphaFoldDB" id="A0A161LWY6"/>
<dbReference type="GO" id="GO:0004715">
    <property type="term" value="F:non-membrane spanning protein tyrosine kinase activity"/>
    <property type="evidence" value="ECO:0007669"/>
    <property type="project" value="UniProtKB-EC"/>
</dbReference>
<keyword evidence="4" id="KW-0547">Nucleotide-binding</keyword>
<evidence type="ECO:0000313" key="11">
    <source>
        <dbReference type="EMBL" id="GAT63852.1"/>
    </source>
</evidence>
<comment type="similarity">
    <text evidence="1">Belongs to the CpsD/CapB family.</text>
</comment>
<keyword evidence="5" id="KW-0418">Kinase</keyword>
<keyword evidence="9" id="KW-0812">Transmembrane</keyword>
<keyword evidence="12" id="KW-1185">Reference proteome</keyword>
<dbReference type="PANTHER" id="PTHR32309:SF13">
    <property type="entry name" value="FERRIC ENTEROBACTIN TRANSPORT PROTEIN FEPE"/>
    <property type="match status" value="1"/>
</dbReference>
<accession>A0A161LWY6</accession>
<dbReference type="EC" id="2.7.10.2" evidence="2"/>
<feature type="transmembrane region" description="Helical" evidence="9">
    <location>
        <begin position="39"/>
        <end position="56"/>
    </location>
</feature>
<keyword evidence="9" id="KW-0472">Membrane</keyword>
<keyword evidence="7" id="KW-0829">Tyrosine-protein kinase</keyword>
<dbReference type="InterPro" id="IPR005702">
    <property type="entry name" value="Wzc-like_C"/>
</dbReference>
<comment type="caution">
    <text evidence="11">The sequence shown here is derived from an EMBL/GenBank/DDBJ whole genome shotgun (WGS) entry which is preliminary data.</text>
</comment>
<evidence type="ECO:0000256" key="8">
    <source>
        <dbReference type="ARBA" id="ARBA00051245"/>
    </source>
</evidence>
<reference evidence="12" key="2">
    <citation type="journal article" date="2017" name="Genome Announc.">
        <title>Draft genome sequence of Paludibacter jiangxiensis NM7(T), a propionate-producing fermentative bacterium.</title>
        <authorList>
            <person name="Qiu Y.-L."/>
            <person name="Tourlousse D.M."/>
            <person name="Matsuura N."/>
            <person name="Ohashi A."/>
            <person name="Sekiguchi Y."/>
        </authorList>
    </citation>
    <scope>NUCLEOTIDE SEQUENCE [LARGE SCALE GENOMIC DNA]</scope>
    <source>
        <strain evidence="12">NM7</strain>
    </source>
</reference>
<dbReference type="InterPro" id="IPR050445">
    <property type="entry name" value="Bact_polysacc_biosynth/exp"/>
</dbReference>
<sequence length="796" mass="90657">METNNNNQYQNYPLSNSDMEEDESGFDIIEWLFKILRHWYLFVIALAISLSISFIANRTWKPSYQVSARVILGGGQASASQQMVMQGVNLNMAYKNNDNQMIMFTSNDLVERAINKINANVDYYTTGHFKVSNLYGYAPIEIKGDNISDAVSGLEFDFRDIDGVTYEIAHQKDKQLDELRYTGRYGSLLNTPYFSVVVNKTDNFEPRKKINFAFLSNAYLIDYFTPRISLSFVTQNSTVLAVSLVGTVYQRDIDFLNALCDEFLLDNLNRKNEEANRTISFIDKQLSDISDSLRTSESHLQHFRKANQILDLNAYGSTILGHLTSYDEKRLQYNLKESYLNYLADYIKKNVNNQELLTPSSLGIVDPVLTGLLTQYNETIRKLLQTTPQNPFYAKYQEELNKLKGSLTDALRNVRAAFSIEKKDIDTQSRKASGQLATLPDIETQMNSFERQFKMNDTYYTYLLQKRAEAQIQRASNVPDNTILERARMISITNGGDKKKSMMMALALGLIIPLLIIILKEYLKTKVMDKRDIEKLSPFPYIGSLPHATHDDATITVLKRPKSAIAEAYRMVRTRIKFVSRQMDASCVIVTSTESGDGKTHFCLNYASMCAMTGEPTILVDMDLRKPSVSKRLSLENETGITNCMLGQVSLDDAIIKKSPEINFDLLLAGTIPPNPGEMIRSPKLLELINELKMRYHYVIIDTSPVGIVSDAYPLAPISDCVIYITRSRKTNKKFFKSVINQLKTDRMQHVGVVLNDIDANTGGYGYNYSYQRYGYGTYGNNPVTKDYIKDYYEEE</sequence>
<name>A0A161LWY6_9BACT</name>